<dbReference type="NCBIfam" id="TIGR01549">
    <property type="entry name" value="HAD-SF-IA-v1"/>
    <property type="match status" value="1"/>
</dbReference>
<gene>
    <name evidence="2" type="ORF">LI90_3940</name>
</gene>
<keyword evidence="1 2" id="KW-0378">Hydrolase</keyword>
<dbReference type="AlphaFoldDB" id="A0A132MYB3"/>
<dbReference type="SUPFAM" id="SSF56784">
    <property type="entry name" value="HAD-like"/>
    <property type="match status" value="1"/>
</dbReference>
<dbReference type="Pfam" id="PF00702">
    <property type="entry name" value="Hydrolase"/>
    <property type="match status" value="1"/>
</dbReference>
<dbReference type="InterPro" id="IPR023214">
    <property type="entry name" value="HAD_sf"/>
</dbReference>
<reference evidence="3" key="1">
    <citation type="submission" date="2015-04" db="EMBL/GenBank/DDBJ databases">
        <title>Physiological reanalysis, assessment of diazotrophy, and genome sequences of multiple isolates of Streptomyces thermoautotrophicus.</title>
        <authorList>
            <person name="MacKellar D.C."/>
            <person name="Lieber L."/>
            <person name="Norman J."/>
            <person name="Bolger A."/>
            <person name="Tobin C."/>
            <person name="Murray J.W."/>
            <person name="Chang R."/>
            <person name="Ford T."/>
            <person name="Nguyen P.Q."/>
            <person name="Woodward J."/>
            <person name="Permingeat H."/>
            <person name="Joshi N.S."/>
            <person name="Silver P.A."/>
            <person name="Usadel B."/>
            <person name="Rutherford A.W."/>
            <person name="Friesen M."/>
            <person name="Prell J."/>
        </authorList>
    </citation>
    <scope>NUCLEOTIDE SEQUENCE [LARGE SCALE GENOMIC DNA]</scope>
    <source>
        <strain evidence="3">H1</strain>
    </source>
</reference>
<dbReference type="InterPro" id="IPR006549">
    <property type="entry name" value="HAD-SF_hydro_IIIA"/>
</dbReference>
<proteinExistence type="predicted"/>
<dbReference type="SFLD" id="SFLDS00003">
    <property type="entry name" value="Haloacid_Dehalogenase"/>
    <property type="match status" value="1"/>
</dbReference>
<dbReference type="PANTHER" id="PTHR43316">
    <property type="entry name" value="HYDROLASE, HALOACID DELAHOGENASE-RELATED"/>
    <property type="match status" value="1"/>
</dbReference>
<sequence>MGLDDRDVTVRGDFDVGETIVDETREYGTWADWLGVPRHTFSAMFGAVIAQGRDYREVFQRFRPGFDLRQERERRAAVGQPESFGEENLYPDARPCLKALRDQGLLVGLAGNQTARAETILRSLDLPVDVIATSDGWGVEKPEPGFFQRIVSETACPPDQILYVGDRLDNDIRPARQAGMRTAFIKRGPWGFIWAGHPELEECTFRLDSLTELPDLVAQLNR</sequence>
<dbReference type="InterPro" id="IPR051540">
    <property type="entry name" value="S-2-haloacid_dehalogenase"/>
</dbReference>
<comment type="caution">
    <text evidence="2">The sequence shown here is derived from an EMBL/GenBank/DDBJ whole genome shotgun (WGS) entry which is preliminary data.</text>
</comment>
<organism evidence="2 3">
    <name type="scientific">Carbonactinospora thermoautotrophica</name>
    <dbReference type="NCBI Taxonomy" id="1469144"/>
    <lineage>
        <taxon>Bacteria</taxon>
        <taxon>Bacillati</taxon>
        <taxon>Actinomycetota</taxon>
        <taxon>Actinomycetes</taxon>
        <taxon>Kitasatosporales</taxon>
        <taxon>Carbonactinosporaceae</taxon>
        <taxon>Carbonactinospora</taxon>
    </lineage>
</organism>
<dbReference type="EMBL" id="LAXD01000001">
    <property type="protein sequence ID" value="KWX02891.1"/>
    <property type="molecule type" value="Genomic_DNA"/>
</dbReference>
<dbReference type="RefSeq" id="WP_244884222.1">
    <property type="nucleotide sequence ID" value="NZ_CP171739.1"/>
</dbReference>
<dbReference type="GO" id="GO:0016787">
    <property type="term" value="F:hydrolase activity"/>
    <property type="evidence" value="ECO:0007669"/>
    <property type="project" value="UniProtKB-KW"/>
</dbReference>
<evidence type="ECO:0000256" key="1">
    <source>
        <dbReference type="ARBA" id="ARBA00022801"/>
    </source>
</evidence>
<keyword evidence="3" id="KW-1185">Reference proteome</keyword>
<evidence type="ECO:0000313" key="2">
    <source>
        <dbReference type="EMBL" id="KWX02891.1"/>
    </source>
</evidence>
<dbReference type="PATRIC" id="fig|1469144.10.peg.4222"/>
<dbReference type="InterPro" id="IPR006439">
    <property type="entry name" value="HAD-SF_hydro_IA"/>
</dbReference>
<evidence type="ECO:0000313" key="3">
    <source>
        <dbReference type="Proteomes" id="UP000070188"/>
    </source>
</evidence>
<dbReference type="InterPro" id="IPR036412">
    <property type="entry name" value="HAD-like_sf"/>
</dbReference>
<dbReference type="Gene3D" id="3.40.50.1000">
    <property type="entry name" value="HAD superfamily/HAD-like"/>
    <property type="match status" value="1"/>
</dbReference>
<protein>
    <submittedName>
        <fullName evidence="2">HAD-superfamily hydrolase</fullName>
    </submittedName>
</protein>
<accession>A0A132MYB3</accession>
<dbReference type="SFLD" id="SFLDG01129">
    <property type="entry name" value="C1.5:_HAD__Beta-PGM__Phosphata"/>
    <property type="match status" value="1"/>
</dbReference>
<dbReference type="STRING" id="1469144.LI90_3940"/>
<dbReference type="Proteomes" id="UP000070188">
    <property type="component" value="Unassembled WGS sequence"/>
</dbReference>
<dbReference type="PANTHER" id="PTHR43316:SF8">
    <property type="entry name" value="HAD FAMILY HYDROLASE"/>
    <property type="match status" value="1"/>
</dbReference>
<name>A0A132MYB3_9ACTN</name>
<dbReference type="NCBIfam" id="TIGR01662">
    <property type="entry name" value="HAD-SF-IIIA"/>
    <property type="match status" value="1"/>
</dbReference>